<dbReference type="Proteomes" id="UP000654370">
    <property type="component" value="Unassembled WGS sequence"/>
</dbReference>
<proteinExistence type="predicted"/>
<dbReference type="EMBL" id="JAEPQZ010000008">
    <property type="protein sequence ID" value="KAG2178090.1"/>
    <property type="molecule type" value="Genomic_DNA"/>
</dbReference>
<feature type="signal peptide" evidence="1">
    <location>
        <begin position="1"/>
        <end position="22"/>
    </location>
</feature>
<evidence type="ECO:0000256" key="1">
    <source>
        <dbReference type="SAM" id="SignalP"/>
    </source>
</evidence>
<protein>
    <submittedName>
        <fullName evidence="2">Uncharacterized protein</fullName>
    </submittedName>
</protein>
<keyword evidence="3" id="KW-1185">Reference proteome</keyword>
<gene>
    <name evidence="2" type="ORF">INT43_003343</name>
</gene>
<comment type="caution">
    <text evidence="2">The sequence shown here is derived from an EMBL/GenBank/DDBJ whole genome shotgun (WGS) entry which is preliminary data.</text>
</comment>
<organism evidence="2 3">
    <name type="scientific">Mortierella isabellina</name>
    <name type="common">Filamentous fungus</name>
    <name type="synonym">Umbelopsis isabellina</name>
    <dbReference type="NCBI Taxonomy" id="91625"/>
    <lineage>
        <taxon>Eukaryota</taxon>
        <taxon>Fungi</taxon>
        <taxon>Fungi incertae sedis</taxon>
        <taxon>Mucoromycota</taxon>
        <taxon>Mucoromycotina</taxon>
        <taxon>Umbelopsidomycetes</taxon>
        <taxon>Umbelopsidales</taxon>
        <taxon>Umbelopsidaceae</taxon>
        <taxon>Umbelopsis</taxon>
    </lineage>
</organism>
<sequence length="180" mass="20304">MKFYREAALFTLVSSLTSLVSANSVEKRSDADGLLKFGYNPPRVNPDYCTGIRITQPTYPGLAFQNGSISQIYWEVADNIANTPNIVTRIRVLNSTQHNHLTVGENFSKCAILEPEFHQKLLLINFAALLNEGRLGFQTHNMDIDGPTGLYHYRIMVNYQGKPTHCVYESVPFMVIQGIY</sequence>
<accession>A0A8H7PQK1</accession>
<evidence type="ECO:0000313" key="3">
    <source>
        <dbReference type="Proteomes" id="UP000654370"/>
    </source>
</evidence>
<keyword evidence="1" id="KW-0732">Signal</keyword>
<dbReference type="OrthoDB" id="2383741at2759"/>
<feature type="chain" id="PRO_5034082648" evidence="1">
    <location>
        <begin position="23"/>
        <end position="180"/>
    </location>
</feature>
<reference evidence="2" key="1">
    <citation type="submission" date="2020-12" db="EMBL/GenBank/DDBJ databases">
        <title>Metabolic potential, ecology and presence of endohyphal bacteria is reflected in genomic diversity of Mucoromycotina.</title>
        <authorList>
            <person name="Muszewska A."/>
            <person name="Okrasinska A."/>
            <person name="Steczkiewicz K."/>
            <person name="Drgas O."/>
            <person name="Orlowska M."/>
            <person name="Perlinska-Lenart U."/>
            <person name="Aleksandrzak-Piekarczyk T."/>
            <person name="Szatraj K."/>
            <person name="Zielenkiewicz U."/>
            <person name="Pilsyk S."/>
            <person name="Malc E."/>
            <person name="Mieczkowski P."/>
            <person name="Kruszewska J.S."/>
            <person name="Biernat P."/>
            <person name="Pawlowska J."/>
        </authorList>
    </citation>
    <scope>NUCLEOTIDE SEQUENCE</scope>
    <source>
        <strain evidence="2">WA0000067209</strain>
    </source>
</reference>
<feature type="non-terminal residue" evidence="2">
    <location>
        <position position="1"/>
    </location>
</feature>
<evidence type="ECO:0000313" key="2">
    <source>
        <dbReference type="EMBL" id="KAG2178090.1"/>
    </source>
</evidence>
<name>A0A8H7PQK1_MORIS</name>
<dbReference type="AlphaFoldDB" id="A0A8H7PQK1"/>